<organism evidence="1">
    <name type="scientific">Anguilla anguilla</name>
    <name type="common">European freshwater eel</name>
    <name type="synonym">Muraena anguilla</name>
    <dbReference type="NCBI Taxonomy" id="7936"/>
    <lineage>
        <taxon>Eukaryota</taxon>
        <taxon>Metazoa</taxon>
        <taxon>Chordata</taxon>
        <taxon>Craniata</taxon>
        <taxon>Vertebrata</taxon>
        <taxon>Euteleostomi</taxon>
        <taxon>Actinopterygii</taxon>
        <taxon>Neopterygii</taxon>
        <taxon>Teleostei</taxon>
        <taxon>Anguilliformes</taxon>
        <taxon>Anguillidae</taxon>
        <taxon>Anguilla</taxon>
    </lineage>
</organism>
<accession>A0A0E9RR01</accession>
<reference evidence="1" key="2">
    <citation type="journal article" date="2015" name="Fish Shellfish Immunol.">
        <title>Early steps in the European eel (Anguilla anguilla)-Vibrio vulnificus interaction in the gills: Role of the RtxA13 toxin.</title>
        <authorList>
            <person name="Callol A."/>
            <person name="Pajuelo D."/>
            <person name="Ebbesson L."/>
            <person name="Teles M."/>
            <person name="MacKenzie S."/>
            <person name="Amaro C."/>
        </authorList>
    </citation>
    <scope>NUCLEOTIDE SEQUENCE</scope>
</reference>
<reference evidence="1" key="1">
    <citation type="submission" date="2014-11" db="EMBL/GenBank/DDBJ databases">
        <authorList>
            <person name="Amaro Gonzalez C."/>
        </authorList>
    </citation>
    <scope>NUCLEOTIDE SEQUENCE</scope>
</reference>
<dbReference type="AlphaFoldDB" id="A0A0E9RR01"/>
<proteinExistence type="predicted"/>
<evidence type="ECO:0000313" key="1">
    <source>
        <dbReference type="EMBL" id="JAH30758.1"/>
    </source>
</evidence>
<sequence>MPHSAAIGVTELIIVPGCGVYLKPGYVFRAPC</sequence>
<name>A0A0E9RR01_ANGAN</name>
<dbReference type="EMBL" id="GBXM01077819">
    <property type="protein sequence ID" value="JAH30758.1"/>
    <property type="molecule type" value="Transcribed_RNA"/>
</dbReference>
<protein>
    <submittedName>
        <fullName evidence="1">Uncharacterized protein</fullName>
    </submittedName>
</protein>